<evidence type="ECO:0000256" key="1">
    <source>
        <dbReference type="SAM" id="MobiDB-lite"/>
    </source>
</evidence>
<organism evidence="2">
    <name type="scientific">uncultured Cytophagales bacterium</name>
    <dbReference type="NCBI Taxonomy" id="158755"/>
    <lineage>
        <taxon>Bacteria</taxon>
        <taxon>Pseudomonadati</taxon>
        <taxon>Bacteroidota</taxon>
        <taxon>Sphingobacteriia</taxon>
        <taxon>Sphingobacteriales</taxon>
        <taxon>environmental samples</taxon>
    </lineage>
</organism>
<protein>
    <submittedName>
        <fullName evidence="2">Uncharacterized protein</fullName>
    </submittedName>
</protein>
<proteinExistence type="predicted"/>
<gene>
    <name evidence="2" type="ORF">AVDCRST_MAG56-7196</name>
</gene>
<reference evidence="2" key="1">
    <citation type="submission" date="2020-02" db="EMBL/GenBank/DDBJ databases">
        <authorList>
            <person name="Meier V. D."/>
        </authorList>
    </citation>
    <scope>NUCLEOTIDE SEQUENCE</scope>
    <source>
        <strain evidence="2">AVDCRST_MAG56</strain>
    </source>
</reference>
<name>A0A6J4LAF3_9SPHI</name>
<sequence length="33" mass="3776">MKWNTCLREKGKRTLGREKAQTDACASVPRQGR</sequence>
<dbReference type="AlphaFoldDB" id="A0A6J4LAF3"/>
<feature type="region of interest" description="Disordered" evidence="1">
    <location>
        <begin position="1"/>
        <end position="33"/>
    </location>
</feature>
<dbReference type="EMBL" id="CADCTQ010000603">
    <property type="protein sequence ID" value="CAA9327472.1"/>
    <property type="molecule type" value="Genomic_DNA"/>
</dbReference>
<evidence type="ECO:0000313" key="2">
    <source>
        <dbReference type="EMBL" id="CAA9327472.1"/>
    </source>
</evidence>
<accession>A0A6J4LAF3</accession>